<feature type="non-terminal residue" evidence="1">
    <location>
        <position position="143"/>
    </location>
</feature>
<accession>A0A9N9JJR7</accession>
<comment type="caution">
    <text evidence="1">The sequence shown here is derived from an EMBL/GenBank/DDBJ whole genome shotgun (WGS) entry which is preliminary data.</text>
</comment>
<evidence type="ECO:0000313" key="1">
    <source>
        <dbReference type="EMBL" id="CAG8782010.1"/>
    </source>
</evidence>
<name>A0A9N9JJR7_9GLOM</name>
<evidence type="ECO:0000313" key="2">
    <source>
        <dbReference type="Proteomes" id="UP000789405"/>
    </source>
</evidence>
<gene>
    <name evidence="1" type="ORF">DERYTH_LOCUS19764</name>
</gene>
<proteinExistence type="predicted"/>
<dbReference type="OrthoDB" id="2439588at2759"/>
<dbReference type="EMBL" id="CAJVPY010022171">
    <property type="protein sequence ID" value="CAG8782010.1"/>
    <property type="molecule type" value="Genomic_DNA"/>
</dbReference>
<sequence>MVGCVYIEKVTRQLIEMKNLFVLNVKEWKKPAITFFEPMQKDHYKKKESGFNLLPSKIQYDLKLISISFFQSSQDSPTKDDDIVDAVLLCKKFLIHRNLLNKTGRLGKTVIRNSQIFRENSENIQFSQNDRISFKLSSIVSPR</sequence>
<organism evidence="1 2">
    <name type="scientific">Dentiscutata erythropus</name>
    <dbReference type="NCBI Taxonomy" id="1348616"/>
    <lineage>
        <taxon>Eukaryota</taxon>
        <taxon>Fungi</taxon>
        <taxon>Fungi incertae sedis</taxon>
        <taxon>Mucoromycota</taxon>
        <taxon>Glomeromycotina</taxon>
        <taxon>Glomeromycetes</taxon>
        <taxon>Diversisporales</taxon>
        <taxon>Gigasporaceae</taxon>
        <taxon>Dentiscutata</taxon>
    </lineage>
</organism>
<protein>
    <submittedName>
        <fullName evidence="1">10019_t:CDS:1</fullName>
    </submittedName>
</protein>
<dbReference type="AlphaFoldDB" id="A0A9N9JJR7"/>
<keyword evidence="2" id="KW-1185">Reference proteome</keyword>
<reference evidence="1" key="1">
    <citation type="submission" date="2021-06" db="EMBL/GenBank/DDBJ databases">
        <authorList>
            <person name="Kallberg Y."/>
            <person name="Tangrot J."/>
            <person name="Rosling A."/>
        </authorList>
    </citation>
    <scope>NUCLEOTIDE SEQUENCE</scope>
    <source>
        <strain evidence="1">MA453B</strain>
    </source>
</reference>
<dbReference type="Proteomes" id="UP000789405">
    <property type="component" value="Unassembled WGS sequence"/>
</dbReference>